<dbReference type="SUPFAM" id="SSF50630">
    <property type="entry name" value="Acid proteases"/>
    <property type="match status" value="1"/>
</dbReference>
<evidence type="ECO:0000313" key="2">
    <source>
        <dbReference type="EMBL" id="KAJ3980390.1"/>
    </source>
</evidence>
<dbReference type="Proteomes" id="UP001163850">
    <property type="component" value="Unassembled WGS sequence"/>
</dbReference>
<reference evidence="2" key="1">
    <citation type="submission" date="2022-08" db="EMBL/GenBank/DDBJ databases">
        <authorList>
            <consortium name="DOE Joint Genome Institute"/>
            <person name="Min B."/>
            <person name="Riley R."/>
            <person name="Sierra-Patev S."/>
            <person name="Naranjo-Ortiz M."/>
            <person name="Looney B."/>
            <person name="Konkel Z."/>
            <person name="Slot J.C."/>
            <person name="Sakamoto Y."/>
            <person name="Steenwyk J.L."/>
            <person name="Rokas A."/>
            <person name="Carro J."/>
            <person name="Camarero S."/>
            <person name="Ferreira P."/>
            <person name="Molpeceres G."/>
            <person name="Ruiz-Duenas F.J."/>
            <person name="Serrano A."/>
            <person name="Henrissat B."/>
            <person name="Drula E."/>
            <person name="Hughes K.W."/>
            <person name="Mata J.L."/>
            <person name="Ishikawa N.K."/>
            <person name="Vargas-Isla R."/>
            <person name="Ushijima S."/>
            <person name="Smith C.A."/>
            <person name="Ahrendt S."/>
            <person name="Andreopoulos W."/>
            <person name="He G."/>
            <person name="Labutti K."/>
            <person name="Lipzen A."/>
            <person name="Ng V."/>
            <person name="Sandor L."/>
            <person name="Barry K."/>
            <person name="Martinez A.T."/>
            <person name="Xiao Y."/>
            <person name="Gibbons J.G."/>
            <person name="Terashima K."/>
            <person name="Hibbett D.S."/>
            <person name="Grigoriev I.V."/>
        </authorList>
    </citation>
    <scope>NUCLEOTIDE SEQUENCE</scope>
    <source>
        <strain evidence="2">TFB7829</strain>
    </source>
</reference>
<organism evidence="2 3">
    <name type="scientific">Lentinula detonsa</name>
    <dbReference type="NCBI Taxonomy" id="2804962"/>
    <lineage>
        <taxon>Eukaryota</taxon>
        <taxon>Fungi</taxon>
        <taxon>Dikarya</taxon>
        <taxon>Basidiomycota</taxon>
        <taxon>Agaricomycotina</taxon>
        <taxon>Agaricomycetes</taxon>
        <taxon>Agaricomycetidae</taxon>
        <taxon>Agaricales</taxon>
        <taxon>Marasmiineae</taxon>
        <taxon>Omphalotaceae</taxon>
        <taxon>Lentinula</taxon>
    </lineage>
</organism>
<feature type="region of interest" description="Disordered" evidence="1">
    <location>
        <begin position="93"/>
        <end position="144"/>
    </location>
</feature>
<evidence type="ECO:0000313" key="3">
    <source>
        <dbReference type="Proteomes" id="UP001163850"/>
    </source>
</evidence>
<dbReference type="AlphaFoldDB" id="A0AA38PSD2"/>
<name>A0AA38PSD2_9AGAR</name>
<sequence length="628" mass="70607">MHMTSPSNCLSMASNSNSSSNPHVFVLHSPHCGYEYAEIRTVLCNQVMLYDNAPHGYYITQDHQENQYLFPFASGADAMKAFHEALIAQDLPKTKNTDDTAQFNSLPMRPRTGQQPPRSSDNSSTSNYLPRMQSSRMAMPENSTGTTPWLPSWYIQESDINSLVPLHGIDFGSKLPAGGQEVFYYLRADVNDTTPGLNELEFKLHINTGDINSWLFLHNFEYIKNVAVSEKDALIAHTSMQWPASCNPKALGVTWPFTVEHPESVRNMPENVIKYGSNGYIVKHDGPVKSNIVITLHGWDWEKQDKSEDGFSIQDGFDFVIAANEEIILQGFDGNIGLGPRQGYAQLGTSRSFLAALNVNRQINNSDTSVFIIRLVHPDDLFNAPMDRDLRNILSFGSGFPLRAPVNPDAHFSLPIPTVNIYADNSARPTSWDVKLLRMGIGPANRDEYVWINMDDSNNDNETIKGIDILMDTGSPMTVFPSHVVSKMLADERWLDASEETGRPEIIMSHKRYCELQYQNMIFEFQGEGRRLVKVVVPAQPFLTWHAQTGFGDDPNRHVCPIKGSIGRSVLGQNWYWAAIVKHVSPNERKKFPFVQVMANGHFFDDVTGKLVIPTDMTLKSLPPRLDH</sequence>
<evidence type="ECO:0000256" key="1">
    <source>
        <dbReference type="SAM" id="MobiDB-lite"/>
    </source>
</evidence>
<gene>
    <name evidence="2" type="ORF">F5890DRAFT_722632</name>
</gene>
<dbReference type="InterPro" id="IPR021109">
    <property type="entry name" value="Peptidase_aspartic_dom_sf"/>
</dbReference>
<comment type="caution">
    <text evidence="2">The sequence shown here is derived from an EMBL/GenBank/DDBJ whole genome shotgun (WGS) entry which is preliminary data.</text>
</comment>
<proteinExistence type="predicted"/>
<dbReference type="Gene3D" id="2.40.70.10">
    <property type="entry name" value="Acid Proteases"/>
    <property type="match status" value="1"/>
</dbReference>
<feature type="compositionally biased region" description="Polar residues" evidence="1">
    <location>
        <begin position="112"/>
        <end position="144"/>
    </location>
</feature>
<protein>
    <submittedName>
        <fullName evidence="2">Uncharacterized protein</fullName>
    </submittedName>
</protein>
<accession>A0AA38PSD2</accession>
<dbReference type="EMBL" id="MU802193">
    <property type="protein sequence ID" value="KAJ3980390.1"/>
    <property type="molecule type" value="Genomic_DNA"/>
</dbReference>